<feature type="domain" description="PTS EIIB type-2" evidence="14">
    <location>
        <begin position="398"/>
        <end position="485"/>
    </location>
</feature>
<evidence type="ECO:0000256" key="3">
    <source>
        <dbReference type="ARBA" id="ARBA00022490"/>
    </source>
</evidence>
<feature type="domain" description="PTS EIIA type-2" evidence="13">
    <location>
        <begin position="540"/>
        <end position="680"/>
    </location>
</feature>
<dbReference type="SUPFAM" id="SSF52794">
    <property type="entry name" value="PTS system IIB component-like"/>
    <property type="match status" value="1"/>
</dbReference>
<dbReference type="PANTHER" id="PTHR36203">
    <property type="entry name" value="ASCORBATE-SPECIFIC PTS SYSTEM EIIA COMPONENT"/>
    <property type="match status" value="1"/>
</dbReference>
<dbReference type="PROSITE" id="PS00372">
    <property type="entry name" value="PTS_EIIA_TYPE_2_HIS"/>
    <property type="match status" value="1"/>
</dbReference>
<dbReference type="Gene3D" id="3.40.930.10">
    <property type="entry name" value="Mannitol-specific EII, Chain A"/>
    <property type="match status" value="1"/>
</dbReference>
<dbReference type="PANTHER" id="PTHR36203:SF1">
    <property type="entry name" value="ASCORBATE-SPECIFIC PTS SYSTEM EIIA COMPONENT"/>
    <property type="match status" value="1"/>
</dbReference>
<evidence type="ECO:0000259" key="14">
    <source>
        <dbReference type="PROSITE" id="PS51099"/>
    </source>
</evidence>
<evidence type="ECO:0000256" key="2">
    <source>
        <dbReference type="ARBA" id="ARBA00022448"/>
    </source>
</evidence>
<keyword evidence="12" id="KW-0175">Coiled coil</keyword>
<dbReference type="InterPro" id="IPR011608">
    <property type="entry name" value="PRD"/>
</dbReference>
<dbReference type="InterPro" id="IPR013011">
    <property type="entry name" value="PTS_EIIB_2"/>
</dbReference>
<name>A0ABN1GE78_9BACI</name>
<dbReference type="Pfam" id="PF00359">
    <property type="entry name" value="PTS_EIIA_2"/>
    <property type="match status" value="1"/>
</dbReference>
<evidence type="ECO:0000256" key="8">
    <source>
        <dbReference type="ARBA" id="ARBA00023159"/>
    </source>
</evidence>
<comment type="caution">
    <text evidence="16">The sequence shown here is derived from an EMBL/GenBank/DDBJ whole genome shotgun (WGS) entry which is preliminary data.</text>
</comment>
<dbReference type="InterPro" id="IPR002178">
    <property type="entry name" value="PTS_EIIA_type-2_dom"/>
</dbReference>
<keyword evidence="17" id="KW-1185">Reference proteome</keyword>
<dbReference type="SUPFAM" id="SSF55804">
    <property type="entry name" value="Phoshotransferase/anion transport protein"/>
    <property type="match status" value="1"/>
</dbReference>
<evidence type="ECO:0000313" key="16">
    <source>
        <dbReference type="EMBL" id="GAA0609666.1"/>
    </source>
</evidence>
<keyword evidence="4" id="KW-0597">Phosphoprotein</keyword>
<gene>
    <name evidence="16" type="ORF">GCM10009001_28830</name>
</gene>
<evidence type="ECO:0000256" key="1">
    <source>
        <dbReference type="ARBA" id="ARBA00004496"/>
    </source>
</evidence>
<dbReference type="Proteomes" id="UP001500866">
    <property type="component" value="Unassembled WGS sequence"/>
</dbReference>
<keyword evidence="3" id="KW-0963">Cytoplasm</keyword>
<evidence type="ECO:0000256" key="5">
    <source>
        <dbReference type="ARBA" id="ARBA00022679"/>
    </source>
</evidence>
<dbReference type="Gene3D" id="1.10.1790.10">
    <property type="entry name" value="PRD domain"/>
    <property type="match status" value="1"/>
</dbReference>
<dbReference type="RefSeq" id="WP_343814599.1">
    <property type="nucleotide sequence ID" value="NZ_BAAADS010000020.1"/>
</dbReference>
<evidence type="ECO:0000313" key="17">
    <source>
        <dbReference type="Proteomes" id="UP001500866"/>
    </source>
</evidence>
<reference evidence="16 17" key="1">
    <citation type="journal article" date="2019" name="Int. J. Syst. Evol. Microbiol.">
        <title>The Global Catalogue of Microorganisms (GCM) 10K type strain sequencing project: providing services to taxonomists for standard genome sequencing and annotation.</title>
        <authorList>
            <consortium name="The Broad Institute Genomics Platform"/>
            <consortium name="The Broad Institute Genome Sequencing Center for Infectious Disease"/>
            <person name="Wu L."/>
            <person name="Ma J."/>
        </authorList>
    </citation>
    <scope>NUCLEOTIDE SEQUENCE [LARGE SCALE GENOMIC DNA]</scope>
    <source>
        <strain evidence="16 17">JCM 15395</strain>
    </source>
</reference>
<keyword evidence="2" id="KW-0813">Transport</keyword>
<keyword evidence="5" id="KW-0808">Transferase</keyword>
<accession>A0ABN1GE78</accession>
<comment type="subcellular location">
    <subcellularLocation>
        <location evidence="1">Cytoplasm</location>
    </subcellularLocation>
</comment>
<evidence type="ECO:0000259" key="15">
    <source>
        <dbReference type="PROSITE" id="PS51372"/>
    </source>
</evidence>
<dbReference type="PROSITE" id="PS51372">
    <property type="entry name" value="PRD_2"/>
    <property type="match status" value="2"/>
</dbReference>
<evidence type="ECO:0000256" key="10">
    <source>
        <dbReference type="ARBA" id="ARBA00041175"/>
    </source>
</evidence>
<keyword evidence="7" id="KW-0418">Kinase</keyword>
<evidence type="ECO:0000256" key="11">
    <source>
        <dbReference type="ARBA" id="ARBA00042072"/>
    </source>
</evidence>
<evidence type="ECO:0000256" key="4">
    <source>
        <dbReference type="ARBA" id="ARBA00022553"/>
    </source>
</evidence>
<protein>
    <recommendedName>
        <fullName evidence="10">Ascorbate-specific PTS system EIIA component</fullName>
    </recommendedName>
    <alternativeName>
        <fullName evidence="11">Ascorbate-specific phosphotransferase enzyme IIA component</fullName>
    </alternativeName>
</protein>
<feature type="domain" description="PRD" evidence="15">
    <location>
        <begin position="286"/>
        <end position="393"/>
    </location>
</feature>
<feature type="domain" description="PRD" evidence="15">
    <location>
        <begin position="182"/>
        <end position="282"/>
    </location>
</feature>
<dbReference type="EMBL" id="BAAADS010000020">
    <property type="protein sequence ID" value="GAA0609666.1"/>
    <property type="molecule type" value="Genomic_DNA"/>
</dbReference>
<dbReference type="Pfam" id="PF05043">
    <property type="entry name" value="Mga"/>
    <property type="match status" value="1"/>
</dbReference>
<dbReference type="InterPro" id="IPR036095">
    <property type="entry name" value="PTS_EIIB-like_sf"/>
</dbReference>
<keyword evidence="6" id="KW-0598">Phosphotransferase system</keyword>
<proteinExistence type="predicted"/>
<dbReference type="CDD" id="cd00211">
    <property type="entry name" value="PTS_IIA_fru"/>
    <property type="match status" value="1"/>
</dbReference>
<evidence type="ECO:0000256" key="6">
    <source>
        <dbReference type="ARBA" id="ARBA00022683"/>
    </source>
</evidence>
<dbReference type="Pfam" id="PF00874">
    <property type="entry name" value="PRD"/>
    <property type="match status" value="2"/>
</dbReference>
<comment type="function">
    <text evidence="9">The phosphoenolpyruvate-dependent sugar phosphotransferase system (sugar PTS), a major carbohydrate active transport system, catalyzes the phosphorylation of incoming sugar substrates concomitantly with their translocation across the cell membrane. The enzyme II UlaABC PTS system is involved in ascorbate transport.</text>
</comment>
<sequence>MQLDDRSSQLFGDLVDNPGIKGKELESRYNISRRQLGYSITKINDWLKFNNLPEIERTKQGYFLIKPFILAKFSNENEIDMDTRILSEDERVYMIILMILSNEDLALIHFTSELMVSKNTILSDLKHVQNIAEKYDLNVRYSRREGYLFEGNEFNIRKLLIKVIYNVFKLNQGRERIRQTARITEDQVEQLSSQVENVENKLNLKFTDEKLEIMPYIFIIILRRISNRLTIAPFYIQYNELADTKEYAATEEIFSGVQDIPEEERLFITLHLLTSNVHWSEFLTKDTIPNLLEALKNMLDLFEQTACMKLLDRGQLLQKLLLHVKPAYYRIKYHLTEVNEAKIEVSREFQALHHIVKKSTGPLEKLIGSAIPESETTYLTMLIGGWLTRQGDSIQEKVKAVVVCPQGVSVSRLLYSELDDLFPEFIFLDSLSVREFEHYQLDYDIVFSPIQIETVKKQYTVNSFLERGEKKTLRKQVMQELHGFTPSTISTDDLMGIIRKHTTIENEKALFSELDNYLTDDELPDSGPIQENPYTPNLSDLITPDKIILKEMTGSWKEAIWVGAEPLLQKGLVEESYIDAMIHDYNKDPYIVIAPNVAIPHAAPEDGVNHVSMSLLRIKNGVTFADEHSIKLMFVIAAVDKQEHLQALMQLMKLVQADKDRNALIEANNTEAIYNLIKLYSEN</sequence>
<evidence type="ECO:0000259" key="13">
    <source>
        <dbReference type="PROSITE" id="PS51094"/>
    </source>
</evidence>
<dbReference type="PROSITE" id="PS51094">
    <property type="entry name" value="PTS_EIIA_TYPE_2"/>
    <property type="match status" value="1"/>
</dbReference>
<dbReference type="InterPro" id="IPR051351">
    <property type="entry name" value="Ascorbate-PTS_EIIA_comp"/>
</dbReference>
<evidence type="ECO:0000256" key="12">
    <source>
        <dbReference type="SAM" id="Coils"/>
    </source>
</evidence>
<dbReference type="SUPFAM" id="SSF63520">
    <property type="entry name" value="PTS-regulatory domain, PRD"/>
    <property type="match status" value="2"/>
</dbReference>
<dbReference type="PROSITE" id="PS51099">
    <property type="entry name" value="PTS_EIIB_TYPE_2"/>
    <property type="match status" value="1"/>
</dbReference>
<feature type="coiled-coil region" evidence="12">
    <location>
        <begin position="174"/>
        <end position="201"/>
    </location>
</feature>
<dbReference type="InterPro" id="IPR016152">
    <property type="entry name" value="PTrfase/Anion_transptr"/>
</dbReference>
<evidence type="ECO:0000256" key="7">
    <source>
        <dbReference type="ARBA" id="ARBA00022777"/>
    </source>
</evidence>
<dbReference type="InterPro" id="IPR007737">
    <property type="entry name" value="Mga_HTH"/>
</dbReference>
<evidence type="ECO:0000256" key="9">
    <source>
        <dbReference type="ARBA" id="ARBA00037387"/>
    </source>
</evidence>
<organism evidence="16 17">
    <name type="scientific">Virgibacillus siamensis</name>
    <dbReference type="NCBI Taxonomy" id="480071"/>
    <lineage>
        <taxon>Bacteria</taxon>
        <taxon>Bacillati</taxon>
        <taxon>Bacillota</taxon>
        <taxon>Bacilli</taxon>
        <taxon>Bacillales</taxon>
        <taxon>Bacillaceae</taxon>
        <taxon>Virgibacillus</taxon>
    </lineage>
</organism>
<keyword evidence="8" id="KW-0010">Activator</keyword>
<dbReference type="InterPro" id="IPR036634">
    <property type="entry name" value="PRD_sf"/>
</dbReference>
<dbReference type="CDD" id="cd05568">
    <property type="entry name" value="PTS_IIB_bgl_like"/>
    <property type="match status" value="1"/>
</dbReference>